<protein>
    <submittedName>
        <fullName evidence="1">Cobalamin biosynthesis protein CobQ</fullName>
    </submittedName>
</protein>
<evidence type="ECO:0000313" key="1">
    <source>
        <dbReference type="EMBL" id="KNZ41054.1"/>
    </source>
</evidence>
<dbReference type="EMBL" id="LGYO01000038">
    <property type="protein sequence ID" value="KNZ41054.1"/>
    <property type="molecule type" value="Genomic_DNA"/>
</dbReference>
<keyword evidence="2" id="KW-1185">Reference proteome</keyword>
<dbReference type="PATRIC" id="fig|52689.4.peg.2225"/>
<organism evidence="1 2">
    <name type="scientific">Acetobacterium bakii</name>
    <dbReference type="NCBI Taxonomy" id="52689"/>
    <lineage>
        <taxon>Bacteria</taxon>
        <taxon>Bacillati</taxon>
        <taxon>Bacillota</taxon>
        <taxon>Clostridia</taxon>
        <taxon>Eubacteriales</taxon>
        <taxon>Eubacteriaceae</taxon>
        <taxon>Acetobacterium</taxon>
    </lineage>
</organism>
<dbReference type="OrthoDB" id="9782045at2"/>
<reference evidence="2" key="1">
    <citation type="submission" date="2015-07" db="EMBL/GenBank/DDBJ databases">
        <title>Draft genome sequence of Acetobacterium bakii DSM 8293, a potential psychrophilic chemical producer through syngas fermentation.</title>
        <authorList>
            <person name="Song Y."/>
            <person name="Hwang S."/>
            <person name="Cho B.-K."/>
        </authorList>
    </citation>
    <scope>NUCLEOTIDE SEQUENCE [LARGE SCALE GENOMIC DNA]</scope>
    <source>
        <strain evidence="2">DSM 8239</strain>
    </source>
</reference>
<dbReference type="AlphaFoldDB" id="A0A0L6TXP5"/>
<accession>A0A0L6TXP5</accession>
<dbReference type="Proteomes" id="UP000036873">
    <property type="component" value="Unassembled WGS sequence"/>
</dbReference>
<comment type="caution">
    <text evidence="1">The sequence shown here is derived from an EMBL/GenBank/DDBJ whole genome shotgun (WGS) entry which is preliminary data.</text>
</comment>
<sequence length="256" mass="28903">MANILRIGWLFPNTLNLHGDRGNILAIKAEGLRRGYSVEVHQITLDTLDFDPMNYDFLFCAPGEIVHFKEIVRFLTPHKNALSTFIETRPLLVTGTSIAIFGKLMHRCEDYSFSGLGLLNVDCVENKTVYGDDLYFTCCYNDKEMEIIGCQIQMMNLEILEETPFGLLKYGYGNTGKTTQEGVIKGQGIFTNTLGPVLICNPWLTEEIVNLIEHNKGMHPDAIKRDNTLEENSFKTKLNLIKTKETALTNTALSEQ</sequence>
<name>A0A0L6TXP5_9FIRM</name>
<dbReference type="STRING" id="52689.AKG39_14250"/>
<dbReference type="RefSeq" id="WP_050741074.1">
    <property type="nucleotide sequence ID" value="NZ_LGYO01000038.1"/>
</dbReference>
<proteinExistence type="predicted"/>
<evidence type="ECO:0000313" key="2">
    <source>
        <dbReference type="Proteomes" id="UP000036873"/>
    </source>
</evidence>
<gene>
    <name evidence="1" type="ORF">AKG39_14250</name>
</gene>